<name>A0A2T8IC41_9POAL</name>
<dbReference type="EMBL" id="CM008052">
    <property type="protein sequence ID" value="PVH35244.1"/>
    <property type="molecule type" value="Genomic_DNA"/>
</dbReference>
<dbReference type="Proteomes" id="UP000243499">
    <property type="component" value="Chromosome 7"/>
</dbReference>
<sequence>MGGGHRLRGGPWALLAWATGRASDASKCRSCSSLPCSQGYSSPADLDDVPVQHGVLDDLFWSSDVEPFSFIEDLQHWHGSAATETEAKAVISFMVGY</sequence>
<accession>A0A2T8IC41</accession>
<proteinExistence type="predicted"/>
<gene>
    <name evidence="1" type="ORF">PAHAL_7G134500</name>
</gene>
<dbReference type="Gramene" id="PVH35244">
    <property type="protein sequence ID" value="PVH35244"/>
    <property type="gene ID" value="PAHAL_7G134500"/>
</dbReference>
<dbReference type="Gramene" id="PVH35243">
    <property type="protein sequence ID" value="PVH35243"/>
    <property type="gene ID" value="PAHAL_7G134500"/>
</dbReference>
<protein>
    <submittedName>
        <fullName evidence="1">Uncharacterized protein</fullName>
    </submittedName>
</protein>
<reference evidence="1" key="1">
    <citation type="submission" date="2018-04" db="EMBL/GenBank/DDBJ databases">
        <title>WGS assembly of Panicum hallii.</title>
        <authorList>
            <person name="Lovell J."/>
            <person name="Jenkins J."/>
            <person name="Lowry D."/>
            <person name="Mamidi S."/>
            <person name="Sreedasyam A."/>
            <person name="Weng X."/>
            <person name="Barry K."/>
            <person name="Bonette J."/>
            <person name="Campitelli B."/>
            <person name="Daum C."/>
            <person name="Gordon S."/>
            <person name="Gould B."/>
            <person name="Lipzen A."/>
            <person name="Macqueen A."/>
            <person name="Palacio-Mejia J."/>
            <person name="Plott C."/>
            <person name="Shakirov E."/>
            <person name="Shu S."/>
            <person name="Yoshinaga Y."/>
            <person name="Zane M."/>
            <person name="Rokhsar D."/>
            <person name="Grimwood J."/>
            <person name="Schmutz J."/>
            <person name="Juenger T."/>
        </authorList>
    </citation>
    <scope>NUCLEOTIDE SEQUENCE [LARGE SCALE GENOMIC DNA]</scope>
    <source>
        <strain evidence="1">FIL2</strain>
    </source>
</reference>
<dbReference type="EMBL" id="CM008052">
    <property type="protein sequence ID" value="PVH35243.1"/>
    <property type="molecule type" value="Genomic_DNA"/>
</dbReference>
<dbReference type="AlphaFoldDB" id="A0A2T8IC41"/>
<evidence type="ECO:0000313" key="1">
    <source>
        <dbReference type="EMBL" id="PVH35243.1"/>
    </source>
</evidence>
<organism evidence="1">
    <name type="scientific">Panicum hallii</name>
    <dbReference type="NCBI Taxonomy" id="206008"/>
    <lineage>
        <taxon>Eukaryota</taxon>
        <taxon>Viridiplantae</taxon>
        <taxon>Streptophyta</taxon>
        <taxon>Embryophyta</taxon>
        <taxon>Tracheophyta</taxon>
        <taxon>Spermatophyta</taxon>
        <taxon>Magnoliopsida</taxon>
        <taxon>Liliopsida</taxon>
        <taxon>Poales</taxon>
        <taxon>Poaceae</taxon>
        <taxon>PACMAD clade</taxon>
        <taxon>Panicoideae</taxon>
        <taxon>Panicodae</taxon>
        <taxon>Paniceae</taxon>
        <taxon>Panicinae</taxon>
        <taxon>Panicum</taxon>
        <taxon>Panicum sect. Panicum</taxon>
    </lineage>
</organism>